<evidence type="ECO:0000313" key="1">
    <source>
        <dbReference type="EMBL" id="MBW47603.1"/>
    </source>
</evidence>
<dbReference type="EMBL" id="GGFK01014282">
    <property type="protein sequence ID" value="MBW47603.1"/>
    <property type="molecule type" value="Transcribed_RNA"/>
</dbReference>
<accession>A0A2M4B3I3</accession>
<sequence>MFLCYFFYVRGFLLQMNAHFTPTFTTMMFQENRFAASLAENDLTTMCIAFHSSVRFRYMVWCVHDG</sequence>
<organism evidence="1">
    <name type="scientific">Anopheles triannulatus</name>
    <dbReference type="NCBI Taxonomy" id="58253"/>
    <lineage>
        <taxon>Eukaryota</taxon>
        <taxon>Metazoa</taxon>
        <taxon>Ecdysozoa</taxon>
        <taxon>Arthropoda</taxon>
        <taxon>Hexapoda</taxon>
        <taxon>Insecta</taxon>
        <taxon>Pterygota</taxon>
        <taxon>Neoptera</taxon>
        <taxon>Endopterygota</taxon>
        <taxon>Diptera</taxon>
        <taxon>Nematocera</taxon>
        <taxon>Culicoidea</taxon>
        <taxon>Culicidae</taxon>
        <taxon>Anophelinae</taxon>
        <taxon>Anopheles</taxon>
    </lineage>
</organism>
<protein>
    <submittedName>
        <fullName evidence="1">Putative secreted protein</fullName>
    </submittedName>
</protein>
<proteinExistence type="predicted"/>
<name>A0A2M4B3I3_9DIPT</name>
<dbReference type="AlphaFoldDB" id="A0A2M4B3I3"/>
<reference evidence="1" key="1">
    <citation type="submission" date="2018-01" db="EMBL/GenBank/DDBJ databases">
        <title>An insight into the sialome of Amazonian anophelines.</title>
        <authorList>
            <person name="Ribeiro J.M."/>
            <person name="Scarpassa V."/>
            <person name="Calvo E."/>
        </authorList>
    </citation>
    <scope>NUCLEOTIDE SEQUENCE</scope>
    <source>
        <tissue evidence="1">Salivary glands</tissue>
    </source>
</reference>